<feature type="region of interest" description="Disordered" evidence="1">
    <location>
        <begin position="216"/>
        <end position="252"/>
    </location>
</feature>
<dbReference type="AlphaFoldDB" id="A0A6C0EMT8"/>
<accession>A0A6C0EMT8</accession>
<evidence type="ECO:0000256" key="1">
    <source>
        <dbReference type="SAM" id="MobiDB-lite"/>
    </source>
</evidence>
<protein>
    <submittedName>
        <fullName evidence="2">Uncharacterized protein</fullName>
    </submittedName>
</protein>
<proteinExistence type="predicted"/>
<feature type="compositionally biased region" description="Polar residues" evidence="1">
    <location>
        <begin position="222"/>
        <end position="239"/>
    </location>
</feature>
<name>A0A6C0EMT8_9ZZZZ</name>
<reference evidence="2" key="1">
    <citation type="journal article" date="2020" name="Nature">
        <title>Giant virus diversity and host interactions through global metagenomics.</title>
        <authorList>
            <person name="Schulz F."/>
            <person name="Roux S."/>
            <person name="Paez-Espino D."/>
            <person name="Jungbluth S."/>
            <person name="Walsh D.A."/>
            <person name="Denef V.J."/>
            <person name="McMahon K.D."/>
            <person name="Konstantinidis K.T."/>
            <person name="Eloe-Fadrosh E.A."/>
            <person name="Kyrpides N.C."/>
            <person name="Woyke T."/>
        </authorList>
    </citation>
    <scope>NUCLEOTIDE SEQUENCE</scope>
    <source>
        <strain evidence="2">GVMAG-M-3300009149-34</strain>
    </source>
</reference>
<sequence length="252" mass="28749">MKEQLIILGFIAGLIFCATHTNKSLMEGFNDSNRAPQNKESDCPNLLVKKGNKLMLLNNRKARIPGINPIFFDNLEDYVEFNKWQRSQDIKCPVLYFNEMQDAQGNTKFRMLNDPLDPQAGLPSYGPPMATEVPLYDSNMDHPPYNQNNYHGFDPTNQNTGRYTSLDKVFYSNKNRNSADAMKMNWAGAESSRRMVRSGKYDKNFRPEAKFSQFKGIAIAPPQQQNNAPTSAGAKTQDAQIDRQLKQQRQLK</sequence>
<organism evidence="2">
    <name type="scientific">viral metagenome</name>
    <dbReference type="NCBI Taxonomy" id="1070528"/>
    <lineage>
        <taxon>unclassified sequences</taxon>
        <taxon>metagenomes</taxon>
        <taxon>organismal metagenomes</taxon>
    </lineage>
</organism>
<evidence type="ECO:0000313" key="2">
    <source>
        <dbReference type="EMBL" id="QHT30367.1"/>
    </source>
</evidence>
<dbReference type="EMBL" id="MN738896">
    <property type="protein sequence ID" value="QHT30367.1"/>
    <property type="molecule type" value="Genomic_DNA"/>
</dbReference>